<evidence type="ECO:0000313" key="2">
    <source>
        <dbReference type="Proteomes" id="UP000238312"/>
    </source>
</evidence>
<evidence type="ECO:0000313" key="1">
    <source>
        <dbReference type="EMBL" id="PRX70624.1"/>
    </source>
</evidence>
<organism evidence="1 2">
    <name type="scientific">Nonomuraea fuscirosea</name>
    <dbReference type="NCBI Taxonomy" id="1291556"/>
    <lineage>
        <taxon>Bacteria</taxon>
        <taxon>Bacillati</taxon>
        <taxon>Actinomycetota</taxon>
        <taxon>Actinomycetes</taxon>
        <taxon>Streptosporangiales</taxon>
        <taxon>Streptosporangiaceae</taxon>
        <taxon>Nonomuraea</taxon>
    </lineage>
</organism>
<dbReference type="InterPro" id="IPR025566">
    <property type="entry name" value="DUF4331"/>
</dbReference>
<sequence>MRLTNAGNRWTWTAAASIAVLAATVLLGPAMRQSTATSHWDAPATTVNKQIDATDLYAFTSPERQDTVTIVADYIPFQAPHKPYQFDTDARYEVHIDNTGTGRAAITYRWTFADKALPAPSFVRARERQAGPEHQAGPLDSLVEQSYTLTRLRDGKSEILVRDGYAAPTDLGGPGYAATRRKAVRDLPGGGKVFTGTAADPFYSDNRAVNLLRFGLPFFPVKTGVPMNVSALALQLPKSELALGGDPARNPVIGVWTTASRRSSALLGSGAAGYTQVSRLGNPNFNEVIIPLKRRDHFNTLRPDGDESGGLVVPSTLDPDQAEVVAKQANVTAPPAPRKDLEQIYLTGLARTGGPIKQDLNSHRLNQDAPRTAKAEELRLNLSTPVAAAPDKYGILKGDAQGYPNGRRLIDDVVTINLRMLLGEPAGRGAPGLIAEDNPAFLLKPITDSFPYLALPVTAAG</sequence>
<name>A0A2T0NC89_9ACTN</name>
<dbReference type="EMBL" id="PVNG01000001">
    <property type="protein sequence ID" value="PRX70624.1"/>
    <property type="molecule type" value="Genomic_DNA"/>
</dbReference>
<dbReference type="RefSeq" id="WP_106234775.1">
    <property type="nucleotide sequence ID" value="NZ_JBFAIL010000001.1"/>
</dbReference>
<dbReference type="Proteomes" id="UP000238312">
    <property type="component" value="Unassembled WGS sequence"/>
</dbReference>
<comment type="caution">
    <text evidence="1">The sequence shown here is derived from an EMBL/GenBank/DDBJ whole genome shotgun (WGS) entry which is preliminary data.</text>
</comment>
<accession>A0A2T0NC89</accession>
<dbReference type="OrthoDB" id="9791748at2"/>
<gene>
    <name evidence="1" type="ORF">B0I32_101719</name>
</gene>
<dbReference type="Pfam" id="PF14224">
    <property type="entry name" value="DUF4331"/>
    <property type="match status" value="1"/>
</dbReference>
<dbReference type="AlphaFoldDB" id="A0A2T0NC89"/>
<protein>
    <submittedName>
        <fullName evidence="1">Uncharacterized protein DUF4331</fullName>
    </submittedName>
</protein>
<proteinExistence type="predicted"/>
<reference evidence="1 2" key="1">
    <citation type="submission" date="2018-03" db="EMBL/GenBank/DDBJ databases">
        <title>Genomic Encyclopedia of Type Strains, Phase III (KMG-III): the genomes of soil and plant-associated and newly described type strains.</title>
        <authorList>
            <person name="Whitman W."/>
        </authorList>
    </citation>
    <scope>NUCLEOTIDE SEQUENCE [LARGE SCALE GENOMIC DNA]</scope>
    <source>
        <strain evidence="1 2">CGMCC 4.7104</strain>
    </source>
</reference>
<keyword evidence="2" id="KW-1185">Reference proteome</keyword>